<dbReference type="PANTHER" id="PTHR45679:SF6">
    <property type="entry name" value="ER DEGRADATION-ENHANCING ALPHA-MANNOSIDASE-LIKE PROTEIN 2"/>
    <property type="match status" value="1"/>
</dbReference>
<evidence type="ECO:0000256" key="5">
    <source>
        <dbReference type="RuleBase" id="RU361193"/>
    </source>
</evidence>
<organism evidence="8 9">
    <name type="scientific">Oikopleura dioica</name>
    <name type="common">Tunicate</name>
    <dbReference type="NCBI Taxonomy" id="34765"/>
    <lineage>
        <taxon>Eukaryota</taxon>
        <taxon>Metazoa</taxon>
        <taxon>Chordata</taxon>
        <taxon>Tunicata</taxon>
        <taxon>Appendicularia</taxon>
        <taxon>Copelata</taxon>
        <taxon>Oikopleuridae</taxon>
        <taxon>Oikopleura</taxon>
    </lineage>
</organism>
<dbReference type="SUPFAM" id="SSF50182">
    <property type="entry name" value="Sm-like ribonucleoproteins"/>
    <property type="match status" value="1"/>
</dbReference>
<dbReference type="InterPro" id="IPR047575">
    <property type="entry name" value="Sm"/>
</dbReference>
<keyword evidence="5" id="KW-0326">Glycosidase</keyword>
<proteinExistence type="inferred from homology"/>
<gene>
    <name evidence="8" type="ORF">OKIOD_LOCUS2983</name>
</gene>
<dbReference type="PANTHER" id="PTHR45679">
    <property type="entry name" value="ER DEGRADATION-ENHANCING ALPHA-MANNOSIDASE-LIKE PROTEIN 2"/>
    <property type="match status" value="1"/>
</dbReference>
<dbReference type="EMBL" id="OU015568">
    <property type="protein sequence ID" value="CAG5086971.1"/>
    <property type="molecule type" value="Genomic_DNA"/>
</dbReference>
<evidence type="ECO:0000256" key="2">
    <source>
        <dbReference type="ARBA" id="ARBA00007658"/>
    </source>
</evidence>
<feature type="region of interest" description="Disordered" evidence="6">
    <location>
        <begin position="518"/>
        <end position="537"/>
    </location>
</feature>
<dbReference type="InterPro" id="IPR034110">
    <property type="entry name" value="LSMD1_Sm"/>
</dbReference>
<protein>
    <recommendedName>
        <fullName evidence="5">alpha-1,2-Mannosidase</fullName>
        <ecNumber evidence="5">3.2.1.-</ecNumber>
    </recommendedName>
</protein>
<dbReference type="Pfam" id="PF01532">
    <property type="entry name" value="Glyco_hydro_47"/>
    <property type="match status" value="1"/>
</dbReference>
<comment type="subcellular location">
    <subcellularLocation>
        <location evidence="1">Endoplasmic reticulum</location>
    </subcellularLocation>
</comment>
<evidence type="ECO:0000259" key="7">
    <source>
        <dbReference type="PROSITE" id="PS52002"/>
    </source>
</evidence>
<sequence length="681" mass="76993">MLNHAFNGYMEYAYPKDELMPMTCKGKNTWGNFRLTLIDSLDTLLLTGDLRGFRKVEEIVKRMNFNIDKNVSVFETNIRIVGGLISAHLLYKKAKMPLPNGWPCKGPLLDLALDVADRLLPAFNTTTGMPFGSLNLRHGVAADETPITCTAAVGTYIVEFGTLSRLSGDPKYEQTARRALESLVNSRSAIGLLGNHIDTQTGVWTATDAGIGAGVDSIFEYLVKGSILFNDPSLLEKWRLLETPIETYLNNGDDFYIWANMNSGATTQKVAQSLDGFFPGMKTLLGEVEHAMKIHLNYYNVWKRFGGWPEFYHVDKKLPIQGREGFPLRPEFIESTLYLYRATKDPILLEIGEEFLHAINNTARTVCGFATVDNVLTGARADRMESFFIAETLKYLYLLFDEEHWLHRNEHFAEKLRVDGKGICLFHKSPWIFNTEAHPIDPSALECCHESIEDEELEQWVDDLDLNDLIDYKTSSMTDRSQSKYVDSDGQFKCQKIPFYLKLSAWEGEYMSDKAQLPELTPTNSSESNDEETEQNPAAIRRLQQEAAALNGGGNPSERKLYALLGQEMKILISDNRVLLGQFACTDKDLNIILQHTTEYLTEEELKKEDAGRKVGIVMVKKEHIKSLQVKQSSLERIKEWQTEQPSLDLSITGTSVTAEQVSQLEAAYENKLNINLVDEN</sequence>
<dbReference type="InterPro" id="IPR012341">
    <property type="entry name" value="6hp_glycosidase-like_sf"/>
</dbReference>
<keyword evidence="9" id="KW-1185">Reference proteome</keyword>
<dbReference type="Proteomes" id="UP001158576">
    <property type="component" value="Chromosome PAR"/>
</dbReference>
<keyword evidence="5" id="KW-0378">Hydrolase</keyword>
<dbReference type="PROSITE" id="PS52002">
    <property type="entry name" value="SM"/>
    <property type="match status" value="1"/>
</dbReference>
<dbReference type="PRINTS" id="PR00747">
    <property type="entry name" value="GLYHDRLASE47"/>
</dbReference>
<evidence type="ECO:0000256" key="1">
    <source>
        <dbReference type="ARBA" id="ARBA00004240"/>
    </source>
</evidence>
<dbReference type="Gene3D" id="2.30.30.100">
    <property type="match status" value="1"/>
</dbReference>
<keyword evidence="4" id="KW-0325">Glycoprotein</keyword>
<dbReference type="SMART" id="SM00651">
    <property type="entry name" value="Sm"/>
    <property type="match status" value="1"/>
</dbReference>
<dbReference type="CDD" id="cd06168">
    <property type="entry name" value="LSMD1"/>
    <property type="match status" value="1"/>
</dbReference>
<reference evidence="8 9" key="1">
    <citation type="submission" date="2021-04" db="EMBL/GenBank/DDBJ databases">
        <authorList>
            <person name="Bliznina A."/>
        </authorList>
    </citation>
    <scope>NUCLEOTIDE SEQUENCE [LARGE SCALE GENOMIC DNA]</scope>
</reference>
<keyword evidence="3" id="KW-0256">Endoplasmic reticulum</keyword>
<dbReference type="Pfam" id="PF01423">
    <property type="entry name" value="LSM"/>
    <property type="match status" value="1"/>
</dbReference>
<evidence type="ECO:0000256" key="6">
    <source>
        <dbReference type="SAM" id="MobiDB-lite"/>
    </source>
</evidence>
<comment type="similarity">
    <text evidence="2 5">Belongs to the glycosyl hydrolase 47 family.</text>
</comment>
<dbReference type="InterPro" id="IPR001163">
    <property type="entry name" value="Sm_dom_euk/arc"/>
</dbReference>
<accession>A0ABN7RVF3</accession>
<dbReference type="InterPro" id="IPR044674">
    <property type="entry name" value="EDEM1/2/3"/>
</dbReference>
<dbReference type="EC" id="3.2.1.-" evidence="5"/>
<evidence type="ECO:0000256" key="3">
    <source>
        <dbReference type="ARBA" id="ARBA00022824"/>
    </source>
</evidence>
<dbReference type="InterPro" id="IPR010920">
    <property type="entry name" value="LSM_dom_sf"/>
</dbReference>
<evidence type="ECO:0000313" key="8">
    <source>
        <dbReference type="EMBL" id="CAG5086971.1"/>
    </source>
</evidence>
<dbReference type="InterPro" id="IPR001382">
    <property type="entry name" value="Glyco_hydro_47"/>
</dbReference>
<dbReference type="SUPFAM" id="SSF48225">
    <property type="entry name" value="Seven-hairpin glycosidases"/>
    <property type="match status" value="1"/>
</dbReference>
<evidence type="ECO:0000256" key="4">
    <source>
        <dbReference type="ARBA" id="ARBA00023180"/>
    </source>
</evidence>
<evidence type="ECO:0000313" key="9">
    <source>
        <dbReference type="Proteomes" id="UP001158576"/>
    </source>
</evidence>
<name>A0ABN7RVF3_OIKDI</name>
<dbReference type="InterPro" id="IPR036026">
    <property type="entry name" value="Seven-hairpin_glycosidases"/>
</dbReference>
<dbReference type="Gene3D" id="1.50.10.10">
    <property type="match status" value="1"/>
</dbReference>
<feature type="domain" description="Sm" evidence="7">
    <location>
        <begin position="556"/>
        <end position="634"/>
    </location>
</feature>